<comment type="caution">
    <text evidence="2">The sequence shown here is derived from an EMBL/GenBank/DDBJ whole genome shotgun (WGS) entry which is preliminary data.</text>
</comment>
<keyword evidence="1" id="KW-0732">Signal</keyword>
<sequence>MKKILLIMLSIMFAVLSCKSATAPIDSKRTGTYVSAKPVNGSSYLAIAFDGAGGFKLYYSQDAAGTLPQDGKVNTVTGDDMRGEDPNYNFQTGVMGGTLQFISDTVIKVTVNFNDGSAAFKDVLCYKKN</sequence>
<evidence type="ECO:0008006" key="4">
    <source>
        <dbReference type="Google" id="ProtNLM"/>
    </source>
</evidence>
<organism evidence="2 3">
    <name type="scientific">Brachyspira pilosicoli</name>
    <name type="common">Serpulina pilosicoli</name>
    <dbReference type="NCBI Taxonomy" id="52584"/>
    <lineage>
        <taxon>Bacteria</taxon>
        <taxon>Pseudomonadati</taxon>
        <taxon>Spirochaetota</taxon>
        <taxon>Spirochaetia</taxon>
        <taxon>Brachyspirales</taxon>
        <taxon>Brachyspiraceae</taxon>
        <taxon>Brachyspira</taxon>
    </lineage>
</organism>
<feature type="signal peptide" evidence="1">
    <location>
        <begin position="1"/>
        <end position="23"/>
    </location>
</feature>
<evidence type="ECO:0000256" key="1">
    <source>
        <dbReference type="SAM" id="SignalP"/>
    </source>
</evidence>
<protein>
    <recommendedName>
        <fullName evidence="4">Lipoprotein</fullName>
    </recommendedName>
</protein>
<reference evidence="2 3" key="1">
    <citation type="journal article" date="1992" name="Lakartidningen">
        <title>[Penicillin V and not amoxicillin is the first choice preparation in acute otitis].</title>
        <authorList>
            <person name="Kamme C."/>
            <person name="Lundgren K."/>
            <person name="Prellner K."/>
        </authorList>
    </citation>
    <scope>NUCLEOTIDE SEQUENCE [LARGE SCALE GENOMIC DNA]</scope>
    <source>
        <strain evidence="2 3">PC5538III-hc</strain>
    </source>
</reference>
<dbReference type="PROSITE" id="PS51257">
    <property type="entry name" value="PROKAR_LIPOPROTEIN"/>
    <property type="match status" value="1"/>
</dbReference>
<accession>A0A5C8F975</accession>
<dbReference type="AlphaFoldDB" id="A0A5C8F975"/>
<evidence type="ECO:0000313" key="3">
    <source>
        <dbReference type="Proteomes" id="UP000323176"/>
    </source>
</evidence>
<name>A0A5C8F975_BRAPL</name>
<dbReference type="Proteomes" id="UP000323176">
    <property type="component" value="Unassembled WGS sequence"/>
</dbReference>
<dbReference type="EMBL" id="SAXY01000012">
    <property type="protein sequence ID" value="TXJ46536.1"/>
    <property type="molecule type" value="Genomic_DNA"/>
</dbReference>
<gene>
    <name evidence="2" type="ORF">EPJ72_01855</name>
</gene>
<dbReference type="OrthoDB" id="9908435at2"/>
<feature type="chain" id="PRO_5023135762" description="Lipoprotein" evidence="1">
    <location>
        <begin position="24"/>
        <end position="129"/>
    </location>
</feature>
<proteinExistence type="predicted"/>
<evidence type="ECO:0000313" key="2">
    <source>
        <dbReference type="EMBL" id="TXJ46536.1"/>
    </source>
</evidence>